<dbReference type="GO" id="GO:0004842">
    <property type="term" value="F:ubiquitin-protein transferase activity"/>
    <property type="evidence" value="ECO:0007669"/>
    <property type="project" value="TreeGrafter"/>
</dbReference>
<accession>A0AAE0S338</accession>
<protein>
    <recommendedName>
        <fullName evidence="7">BRCT domain-containing protein</fullName>
    </recommendedName>
</protein>
<feature type="compositionally biased region" description="Basic and acidic residues" evidence="6">
    <location>
        <begin position="2378"/>
        <end position="2387"/>
    </location>
</feature>
<feature type="region of interest" description="Disordered" evidence="6">
    <location>
        <begin position="1616"/>
        <end position="1692"/>
    </location>
</feature>
<feature type="region of interest" description="Disordered" evidence="6">
    <location>
        <begin position="662"/>
        <end position="686"/>
    </location>
</feature>
<feature type="region of interest" description="Disordered" evidence="6">
    <location>
        <begin position="2231"/>
        <end position="2286"/>
    </location>
</feature>
<feature type="region of interest" description="Disordered" evidence="6">
    <location>
        <begin position="1275"/>
        <end position="1299"/>
    </location>
</feature>
<dbReference type="Pfam" id="PF00533">
    <property type="entry name" value="BRCT"/>
    <property type="match status" value="1"/>
</dbReference>
<feature type="compositionally biased region" description="Basic and acidic residues" evidence="6">
    <location>
        <begin position="2246"/>
        <end position="2258"/>
    </location>
</feature>
<evidence type="ECO:0000256" key="1">
    <source>
        <dbReference type="ARBA" id="ARBA00004123"/>
    </source>
</evidence>
<keyword evidence="4" id="KW-0234">DNA repair</keyword>
<feature type="non-terminal residue" evidence="8">
    <location>
        <position position="2624"/>
    </location>
</feature>
<feature type="compositionally biased region" description="Basic and acidic residues" evidence="6">
    <location>
        <begin position="1633"/>
        <end position="1643"/>
    </location>
</feature>
<comment type="caution">
    <text evidence="8">The sequence shown here is derived from an EMBL/GenBank/DDBJ whole genome shotgun (WGS) entry which is preliminary data.</text>
</comment>
<feature type="region of interest" description="Disordered" evidence="6">
    <location>
        <begin position="2308"/>
        <end position="2355"/>
    </location>
</feature>
<dbReference type="SUPFAM" id="SSF52113">
    <property type="entry name" value="BRCT domain"/>
    <property type="match status" value="1"/>
</dbReference>
<evidence type="ECO:0000256" key="2">
    <source>
        <dbReference type="ARBA" id="ARBA00022737"/>
    </source>
</evidence>
<feature type="compositionally biased region" description="Basic and acidic residues" evidence="6">
    <location>
        <begin position="2442"/>
        <end position="2462"/>
    </location>
</feature>
<proteinExistence type="predicted"/>
<feature type="compositionally biased region" description="Basic and acidic residues" evidence="6">
    <location>
        <begin position="2338"/>
        <end position="2355"/>
    </location>
</feature>
<feature type="region of interest" description="Disordered" evidence="6">
    <location>
        <begin position="951"/>
        <end position="973"/>
    </location>
</feature>
<feature type="compositionally biased region" description="Basic residues" evidence="6">
    <location>
        <begin position="99"/>
        <end position="108"/>
    </location>
</feature>
<evidence type="ECO:0000256" key="4">
    <source>
        <dbReference type="ARBA" id="ARBA00023204"/>
    </source>
</evidence>
<evidence type="ECO:0000313" key="9">
    <source>
        <dbReference type="Proteomes" id="UP001195483"/>
    </source>
</evidence>
<dbReference type="InterPro" id="IPR036420">
    <property type="entry name" value="BRCT_dom_sf"/>
</dbReference>
<evidence type="ECO:0000256" key="3">
    <source>
        <dbReference type="ARBA" id="ARBA00022763"/>
    </source>
</evidence>
<evidence type="ECO:0000256" key="6">
    <source>
        <dbReference type="SAM" id="MobiDB-lite"/>
    </source>
</evidence>
<dbReference type="GO" id="GO:0031436">
    <property type="term" value="C:BRCA1-BARD1 complex"/>
    <property type="evidence" value="ECO:0007669"/>
    <property type="project" value="TreeGrafter"/>
</dbReference>
<keyword evidence="5" id="KW-0539">Nucleus</keyword>
<dbReference type="Gene3D" id="3.40.50.10190">
    <property type="entry name" value="BRCT domain"/>
    <property type="match status" value="1"/>
</dbReference>
<dbReference type="InterPro" id="IPR001357">
    <property type="entry name" value="BRCT_dom"/>
</dbReference>
<dbReference type="PANTHER" id="PTHR13763:SF0">
    <property type="entry name" value="BREAST CANCER TYPE 1 SUSCEPTIBILITY PROTEIN"/>
    <property type="match status" value="1"/>
</dbReference>
<dbReference type="GO" id="GO:0045944">
    <property type="term" value="P:positive regulation of transcription by RNA polymerase II"/>
    <property type="evidence" value="ECO:0007669"/>
    <property type="project" value="TreeGrafter"/>
</dbReference>
<evidence type="ECO:0000313" key="8">
    <source>
        <dbReference type="EMBL" id="KAK3584304.1"/>
    </source>
</evidence>
<feature type="region of interest" description="Disordered" evidence="6">
    <location>
        <begin position="471"/>
        <end position="493"/>
    </location>
</feature>
<feature type="compositionally biased region" description="Acidic residues" evidence="6">
    <location>
        <begin position="1015"/>
        <end position="1028"/>
    </location>
</feature>
<feature type="region of interest" description="Disordered" evidence="6">
    <location>
        <begin position="1001"/>
        <end position="1041"/>
    </location>
</feature>
<reference evidence="8" key="2">
    <citation type="journal article" date="2021" name="Genome Biol. Evol.">
        <title>Developing a high-quality reference genome for a parasitic bivalve with doubly uniparental inheritance (Bivalvia: Unionida).</title>
        <authorList>
            <person name="Smith C.H."/>
        </authorList>
    </citation>
    <scope>NUCLEOTIDE SEQUENCE</scope>
    <source>
        <strain evidence="8">CHS0354</strain>
        <tissue evidence="8">Mantle</tissue>
    </source>
</reference>
<dbReference type="InterPro" id="IPR031099">
    <property type="entry name" value="BRCA1-associated"/>
</dbReference>
<keyword evidence="2" id="KW-0677">Repeat</keyword>
<dbReference type="PROSITE" id="PS50172">
    <property type="entry name" value="BRCT"/>
    <property type="match status" value="1"/>
</dbReference>
<reference evidence="8" key="3">
    <citation type="submission" date="2023-05" db="EMBL/GenBank/DDBJ databases">
        <authorList>
            <person name="Smith C.H."/>
        </authorList>
    </citation>
    <scope>NUCLEOTIDE SEQUENCE</scope>
    <source>
        <strain evidence="8">CHS0354</strain>
        <tissue evidence="8">Mantle</tissue>
    </source>
</reference>
<comment type="subcellular location">
    <subcellularLocation>
        <location evidence="1">Nucleus</location>
    </subcellularLocation>
</comment>
<name>A0AAE0S338_9BIVA</name>
<organism evidence="8 9">
    <name type="scientific">Potamilus streckersoni</name>
    <dbReference type="NCBI Taxonomy" id="2493646"/>
    <lineage>
        <taxon>Eukaryota</taxon>
        <taxon>Metazoa</taxon>
        <taxon>Spiralia</taxon>
        <taxon>Lophotrochozoa</taxon>
        <taxon>Mollusca</taxon>
        <taxon>Bivalvia</taxon>
        <taxon>Autobranchia</taxon>
        <taxon>Heteroconchia</taxon>
        <taxon>Palaeoheterodonta</taxon>
        <taxon>Unionida</taxon>
        <taxon>Unionoidea</taxon>
        <taxon>Unionidae</taxon>
        <taxon>Ambleminae</taxon>
        <taxon>Lampsilini</taxon>
        <taxon>Potamilus</taxon>
    </lineage>
</organism>
<dbReference type="SMART" id="SM00292">
    <property type="entry name" value="BRCT"/>
    <property type="match status" value="1"/>
</dbReference>
<evidence type="ECO:0000259" key="7">
    <source>
        <dbReference type="PROSITE" id="PS50172"/>
    </source>
</evidence>
<feature type="compositionally biased region" description="Basic residues" evidence="6">
    <location>
        <begin position="672"/>
        <end position="681"/>
    </location>
</feature>
<keyword evidence="9" id="KW-1185">Reference proteome</keyword>
<feature type="region of interest" description="Disordered" evidence="6">
    <location>
        <begin position="2442"/>
        <end position="2477"/>
    </location>
</feature>
<dbReference type="GO" id="GO:0000724">
    <property type="term" value="P:double-strand break repair via homologous recombination"/>
    <property type="evidence" value="ECO:0007669"/>
    <property type="project" value="TreeGrafter"/>
</dbReference>
<feature type="compositionally biased region" description="Low complexity" evidence="6">
    <location>
        <begin position="2397"/>
        <end position="2412"/>
    </location>
</feature>
<dbReference type="GO" id="GO:0070531">
    <property type="term" value="C:BRCA1-A complex"/>
    <property type="evidence" value="ECO:0007669"/>
    <property type="project" value="TreeGrafter"/>
</dbReference>
<feature type="domain" description="BRCT" evidence="7">
    <location>
        <begin position="2510"/>
        <end position="2584"/>
    </location>
</feature>
<keyword evidence="3" id="KW-0227">DNA damage</keyword>
<dbReference type="Proteomes" id="UP001195483">
    <property type="component" value="Unassembled WGS sequence"/>
</dbReference>
<sequence length="2624" mass="293938">MTATVILQVNSRITATVILQLPSRRKLAHEQECNNIQTENQEIDMTMSWPRNVRQSKRRRSEYEKICNDDLSRMGDGQTCSSLNLLPEDKAEEQPNRSTRSKGKKKANMKLESQNENVNKMLKEDNQTMLLSAIERIDTASRKNVKDGLEPGSSSQSELLKYIETGICGGHIERFDNEVTPNLKFSTGLRETRSDCKIHKIKCAHDCIEATEFSQTESKVQVTNVSKADSESSGQHSLFKTPVLTIPNFTNAEVPMLLQSCQTELVDYNEEHDPVTEAIMCASPDDNDWHKVDPVIDEHNKVAQTYSRKNRCQTSHSSKVTDWLNSLPGETSEMKAPESHDLIVDKPNSVVTMRNRKGKKEDKLRGKIGLLSSSAKGLKEDIEHMFGFDDLVSNPSQMKQKTVTDESRSMEIKITNMSEEGSACISSGNIFENMNNAFHKHVHCSSEMVKQYVKDKEIKNNKQISSNITSYSAPFTKDKPENTRLPAAPDKSENTKAQAISNKMMNNGSSVMPTMTVNTKNIPVMSDHIDNIRKTITSDEIEVMGNMKPVVHGETGNTAKAVTLNEKLNNSSIKMICGSGNGWTVELTKEQRMQLEEPKRPLPLQRRRIFKVMGRSFQPDITEVQTLPKELLLNETCKLHPVCTVDSAVNTVEQRSDPYEFKASPKAMKEQKGKKKRRVKNREKQSNKVKNPVELMIKTVSVRNNMERSQKRNPDLEVMIIQETPDLRFMSEKKIPEDDSSDNQVKDRWGKIDTNRNIFPTNLENCTQKKKSSPKIAAAMKSKEEMQKLVNKISEAEEYDLLTCTQDAVQSLERQQSSHSVTPNVAMETQDVESIISVSCMKKVRFMEPLDSEPVRGQGQSCKVEQGQQVPKGIVKNKKNAKEPHNNESFTDASVEKTRQIMAEISCPEDPFEGVHLDDAIENFGCNNDEKMFIPQQSCDFGKVSLPDKNCADSGDSATKESHHNGKLPVPEKNLYGGRFYMKEEKAEFKNPMWTPTYTRRKTEDNKDVEKEGSDIDDVDADSSTTDDLEIHPQENDFEEPDIAIQTEETKLKLAESQKSSFSQNSVNVIDTNKEVVLVEETPAFVMKTDTPEEETLSLRTSDPSLTQTPECQIITEDNMRAMGSNAAPSLTTTESLDILEKTVNGLIQRAILDQINADRKGNISEPCNTTSQTFHEIDDLEEADRGSTQESLSILAPLNKEGSKIQIIAEFGNEKNNNSENEDGIILKPKINSKRKCFSLEISPVKVISSKFIKIIEDVESECKDVTDSVRRKTKRGRLGRTKGKESQFSEQSDSSSAVLVLETQSENGDRAQKQWIHQAIESQECVPETVLDSIGTGTFQGSLEGVTLQNSSIKDARGENSSQSETVLESLCQDSVVDMNITVEKYKKNMNDSEASSTRAVSDFCPVLNPVPVLETQNLDSHTGSYDIIGSLEHESDEEIKNKSLKNIKVGKKTLNTFDGRNSVNKFSGISLEAFTDLELMDTQISHVVESSRDKTKTDAQTFKGTQSSLHSFGIRQVEDAIEREQSACSPEDIFQMDSEVPMLVESPKQLELDELPNRYFVAGNKKYPVESHLHNSKSAMEKIESKSTLEELSELDFGAKSLQPVPRSPFCHSALNSGSSISPMGLSRKSSLDRQSHTTEKNQGTVTPKQVPVDKTKFKSKTTPPKSSPDARSLRSRIEKLTPSGTSVSLLPCTKEELHDSSASIPMNSPQRLDDNFHQSTIYGGKEKMLTPPLSAKNLSMDLDTDSDLSQDLKKRRKSGIRGVRGFSSKKCKKGISENSDGSVLFSAKGLCENSPVALCRFDSKAEKVSHLSTVSNVEAGSSVNQGCEYENTGKTSVLRTLTNASCKYQNATNTIDACKQDIVSKERINNERTSPLFALKSPHMSQHTPTKKYFLHGQSEIDYKTKHWSWKRKQLLNKLEETSEMTCMLLDNVELKSHIVDVDEDLSVITDKPHGVDIKAMNYVESQDNPLNPESFDEPHCPDIQPLDVDNELHYTKADFNMEASKQQERNELNASVVKPLTVDCQSNDINVDHLEVDNELEDVKKNSQTIDEDVHVDITVPDSYPASGSFQVQSQTLSTKKSWETLDLDDFRNEAISEMIDNIGEAVQRTGMKKMVDHQITKVQASNDYLQQRYGDYNDNIGKTVTVDNDGLRPDDADEVDTLQDFEFEDELLEEKLNLGEEGDHGDIADSENIVSVGRGFETSSPIPKITGAKVIEINESFVDDDYESDEPVRSKRQRTRVLEDSDSDDAKSQDSSTSHYMNLTSSSAISSQSETLTTQQRDVLERDLERMRKEMQEIEAQLAANRVSSRKSDSGESRKWLCDPSPSARRNLLSEEMTKDASVKESNLDKDNDLADVELIADSQKQVAGLPEIDKDSHIETEDSGEDGDDLFLSPLPLSPESLPSPVGQDRSRTHFPDIMQNVENLFSEIREQMAVEDECKSPDEKGRMVKQEKRNIKSQKSPKMRPPLNDIKQISSNIPENTASRPCARGFVASGLSVGQAQEVRKLASLNDCKFYNTFNPSVSHVIVRSDKQNNRLCDRTLKFFQGIAHHCWIVRFQWVIDSRTAGHLLPEDAYEIQGDTANGNIHFGPKRSRLSNSSLVGQFAFYCTGESPGLTA</sequence>
<feature type="region of interest" description="Disordered" evidence="6">
    <location>
        <begin position="88"/>
        <end position="111"/>
    </location>
</feature>
<feature type="compositionally biased region" description="Basic and acidic residues" evidence="6">
    <location>
        <begin position="2316"/>
        <end position="2327"/>
    </location>
</feature>
<dbReference type="PANTHER" id="PTHR13763">
    <property type="entry name" value="BREAST CANCER TYPE 1 SUSCEPTIBILITY PROTEIN BRCA1"/>
    <property type="match status" value="1"/>
</dbReference>
<feature type="compositionally biased region" description="Basic and acidic residues" evidence="6">
    <location>
        <begin position="1001"/>
        <end position="1014"/>
    </location>
</feature>
<feature type="region of interest" description="Disordered" evidence="6">
    <location>
        <begin position="2371"/>
        <end position="2419"/>
    </location>
</feature>
<gene>
    <name evidence="8" type="ORF">CHS0354_017224</name>
</gene>
<reference evidence="8" key="1">
    <citation type="journal article" date="2021" name="Genome Biol. Evol.">
        <title>A High-Quality Reference Genome for a Parasitic Bivalve with Doubly Uniparental Inheritance (Bivalvia: Unionida).</title>
        <authorList>
            <person name="Smith C.H."/>
        </authorList>
    </citation>
    <scope>NUCLEOTIDE SEQUENCE</scope>
    <source>
        <strain evidence="8">CHS0354</strain>
    </source>
</reference>
<evidence type="ECO:0000256" key="5">
    <source>
        <dbReference type="ARBA" id="ARBA00023242"/>
    </source>
</evidence>
<dbReference type="EMBL" id="JAEAOA010001057">
    <property type="protein sequence ID" value="KAK3584304.1"/>
    <property type="molecule type" value="Genomic_DNA"/>
</dbReference>